<dbReference type="InterPro" id="IPR040777">
    <property type="entry name" value="DUF5591"/>
</dbReference>
<dbReference type="GO" id="GO:0008033">
    <property type="term" value="P:tRNA processing"/>
    <property type="evidence" value="ECO:0007669"/>
    <property type="project" value="UniProtKB-KW"/>
</dbReference>
<evidence type="ECO:0000313" key="4">
    <source>
        <dbReference type="Proteomes" id="UP001523230"/>
    </source>
</evidence>
<dbReference type="SUPFAM" id="SSF52141">
    <property type="entry name" value="Uracil-DNA glycosylase-like"/>
    <property type="match status" value="1"/>
</dbReference>
<dbReference type="Proteomes" id="UP001523230">
    <property type="component" value="Unassembled WGS sequence"/>
</dbReference>
<comment type="caution">
    <text evidence="3">The sequence shown here is derived from an EMBL/GenBank/DDBJ whole genome shotgun (WGS) entry which is preliminary data.</text>
</comment>
<keyword evidence="1" id="KW-0819">tRNA processing</keyword>
<reference evidence="3 4" key="1">
    <citation type="submission" date="2018-05" db="EMBL/GenBank/DDBJ databases">
        <title>Isolation and characterization of genus Methanoculleus species and their viruses from deep sea marine sediment offshore southwestern Taiwan.</title>
        <authorList>
            <person name="Wei W.-H."/>
            <person name="Chen W.-C."/>
            <person name="Lai M.-C."/>
            <person name="Chen S.-C."/>
        </authorList>
    </citation>
    <scope>NUCLEOTIDE SEQUENCE [LARGE SCALE GENOMIC DNA]</scope>
    <source>
        <strain evidence="3 4">CWC-02</strain>
    </source>
</reference>
<feature type="domain" description="DUF5591" evidence="2">
    <location>
        <begin position="47"/>
        <end position="124"/>
    </location>
</feature>
<dbReference type="Pfam" id="PF17884">
    <property type="entry name" value="DUF5591"/>
    <property type="match status" value="1"/>
</dbReference>
<dbReference type="AlphaFoldDB" id="A0ABD4TB06"/>
<gene>
    <name evidence="3" type="ORF">DIC75_05600</name>
</gene>
<accession>A0ABD4TB06</accession>
<proteinExistence type="predicted"/>
<name>A0ABD4TB06_9EURY</name>
<sequence length="241" mass="27860">MQKDRIVQGAGAPRRVVEVVQDRHGNRIEIFDPPFYRKEFEDAYRFIIDEYRVAQKEIGLFLPCAVRKPYSQSPSHQLFRRIIDGVLDPADYHIVVFGTCGTVPAELECMYPYQNYHYMLGKTTDERVRRDFHRIEVYRLKGYLEKTRDTYRHRLAYCIGPFRKAMVEASEETGIAVDLLPSDPMIERLYDIDCPFPEGSLSMQGYIDEFREGLVRLAGMVHGSGAAAVDRDSVRRGPVRA</sequence>
<evidence type="ECO:0000259" key="2">
    <source>
        <dbReference type="Pfam" id="PF17884"/>
    </source>
</evidence>
<dbReference type="EMBL" id="QFDM01000002">
    <property type="protein sequence ID" value="MCM2465792.1"/>
    <property type="molecule type" value="Genomic_DNA"/>
</dbReference>
<protein>
    <submittedName>
        <fullName evidence="3">tRNA-ribosyltransferase</fullName>
    </submittedName>
</protein>
<dbReference type="Gene3D" id="3.40.50.10630">
    <property type="entry name" value="Uracil-DNA glycosylase-like"/>
    <property type="match status" value="1"/>
</dbReference>
<organism evidence="3 4">
    <name type="scientific">Methanoculleus oceani</name>
    <dbReference type="NCBI Taxonomy" id="2184756"/>
    <lineage>
        <taxon>Archaea</taxon>
        <taxon>Methanobacteriati</taxon>
        <taxon>Methanobacteriota</taxon>
        <taxon>Stenosarchaea group</taxon>
        <taxon>Methanomicrobia</taxon>
        <taxon>Methanomicrobiales</taxon>
        <taxon>Methanomicrobiaceae</taxon>
        <taxon>Methanoculleus</taxon>
    </lineage>
</organism>
<keyword evidence="4" id="KW-1185">Reference proteome</keyword>
<evidence type="ECO:0000313" key="3">
    <source>
        <dbReference type="EMBL" id="MCM2465792.1"/>
    </source>
</evidence>
<dbReference type="InterPro" id="IPR036895">
    <property type="entry name" value="Uracil-DNA_glycosylase-like_sf"/>
</dbReference>
<dbReference type="RefSeq" id="WP_250987055.1">
    <property type="nucleotide sequence ID" value="NZ_QFDM01000002.1"/>
</dbReference>
<evidence type="ECO:0000256" key="1">
    <source>
        <dbReference type="ARBA" id="ARBA00022694"/>
    </source>
</evidence>